<feature type="transmembrane region" description="Helical" evidence="1">
    <location>
        <begin position="312"/>
        <end position="330"/>
    </location>
</feature>
<dbReference type="STRING" id="1797263.A2397_01805"/>
<keyword evidence="1" id="KW-0812">Transmembrane</keyword>
<feature type="transmembrane region" description="Helical" evidence="1">
    <location>
        <begin position="346"/>
        <end position="365"/>
    </location>
</feature>
<accession>A0A1F4ZTT3</accession>
<dbReference type="Proteomes" id="UP000176424">
    <property type="component" value="Unassembled WGS sequence"/>
</dbReference>
<dbReference type="AlphaFoldDB" id="A0A1F4ZTT3"/>
<feature type="transmembrane region" description="Helical" evidence="1">
    <location>
        <begin position="107"/>
        <end position="127"/>
    </location>
</feature>
<feature type="transmembrane region" description="Helical" evidence="1">
    <location>
        <begin position="371"/>
        <end position="389"/>
    </location>
</feature>
<feature type="transmembrane region" description="Helical" evidence="1">
    <location>
        <begin position="175"/>
        <end position="193"/>
    </location>
</feature>
<evidence type="ECO:0000256" key="1">
    <source>
        <dbReference type="SAM" id="Phobius"/>
    </source>
</evidence>
<protein>
    <recommendedName>
        <fullName evidence="4">Major facilitator superfamily (MFS) profile domain-containing protein</fullName>
    </recommendedName>
</protein>
<dbReference type="InterPro" id="IPR036259">
    <property type="entry name" value="MFS_trans_sf"/>
</dbReference>
<comment type="caution">
    <text evidence="2">The sequence shown here is derived from an EMBL/GenBank/DDBJ whole genome shotgun (WGS) entry which is preliminary data.</text>
</comment>
<keyword evidence="1" id="KW-1133">Transmembrane helix</keyword>
<dbReference type="SUPFAM" id="SSF103473">
    <property type="entry name" value="MFS general substrate transporter"/>
    <property type="match status" value="2"/>
</dbReference>
<dbReference type="Gene3D" id="1.20.1250.20">
    <property type="entry name" value="MFS general substrate transporter like domains"/>
    <property type="match status" value="1"/>
</dbReference>
<feature type="transmembrane region" description="Helical" evidence="1">
    <location>
        <begin position="281"/>
        <end position="300"/>
    </location>
</feature>
<name>A0A1F4ZTT3_9BACT</name>
<feature type="transmembrane region" description="Helical" evidence="1">
    <location>
        <begin position="39"/>
        <end position="60"/>
    </location>
</feature>
<reference evidence="2 3" key="1">
    <citation type="journal article" date="2016" name="Nat. Commun.">
        <title>Thousands of microbial genomes shed light on interconnected biogeochemical processes in an aquifer system.</title>
        <authorList>
            <person name="Anantharaman K."/>
            <person name="Brown C.T."/>
            <person name="Hug L.A."/>
            <person name="Sharon I."/>
            <person name="Castelle C.J."/>
            <person name="Probst A.J."/>
            <person name="Thomas B.C."/>
            <person name="Singh A."/>
            <person name="Wilkins M.J."/>
            <person name="Karaoz U."/>
            <person name="Brodie E.L."/>
            <person name="Williams K.H."/>
            <person name="Hubbard S.S."/>
            <person name="Banfield J.F."/>
        </authorList>
    </citation>
    <scope>NUCLEOTIDE SEQUENCE [LARGE SCALE GENOMIC DNA]</scope>
</reference>
<evidence type="ECO:0000313" key="3">
    <source>
        <dbReference type="Proteomes" id="UP000176424"/>
    </source>
</evidence>
<feature type="transmembrane region" description="Helical" evidence="1">
    <location>
        <begin position="220"/>
        <end position="240"/>
    </location>
</feature>
<sequence length="398" mass="44805">MSWRSNNHNLWGHKFREEILKGLVVNVILRNAGLGAVNIFLPVFLYRVGGIYLAVAYMVWGRILEVAFGDKICRIIGKIGFKKSVIISSAALVILLLLLQLCEVTGFWGWAILAETLAPIVALMYWVPHHLLFLETEDKNYGKNSGILGAVGTWSAVIGPLLGGAIIVGFGFGTLFGWGMLTVVISMIPIMLLPEEKVVWNFNWGNYWNKVENKWFRRDFWVYVGWGIEGIMIDWFWPIFLLTRLSGSDLHLGGFKTLVLLFTSVLLLLIGKRCDTQKYNLTWKVAMFVLALMWFARGWISNKFGLLGLDVMYGWTGLFWFFPLGVYGLWRARSGQKTLYMVERETALNIGRVLAALGVGFLAAAGMGWEWMAGIGVIGVLLTGFAPGLEKENFKNEK</sequence>
<gene>
    <name evidence="2" type="ORF">A2397_01805</name>
</gene>
<proteinExistence type="predicted"/>
<feature type="transmembrane region" description="Helical" evidence="1">
    <location>
        <begin position="252"/>
        <end position="269"/>
    </location>
</feature>
<keyword evidence="1" id="KW-0472">Membrane</keyword>
<dbReference type="EMBL" id="MEXR01000023">
    <property type="protein sequence ID" value="OGD09781.1"/>
    <property type="molecule type" value="Genomic_DNA"/>
</dbReference>
<organism evidence="2 3">
    <name type="scientific">Candidatus Amesbacteria bacterium RIFOXYB1_FULL_44_23</name>
    <dbReference type="NCBI Taxonomy" id="1797263"/>
    <lineage>
        <taxon>Bacteria</taxon>
        <taxon>Candidatus Amesiibacteriota</taxon>
    </lineage>
</organism>
<feature type="transmembrane region" description="Helical" evidence="1">
    <location>
        <begin position="147"/>
        <end position="169"/>
    </location>
</feature>
<feature type="transmembrane region" description="Helical" evidence="1">
    <location>
        <begin position="81"/>
        <end position="101"/>
    </location>
</feature>
<evidence type="ECO:0000313" key="2">
    <source>
        <dbReference type="EMBL" id="OGD09781.1"/>
    </source>
</evidence>
<evidence type="ECO:0008006" key="4">
    <source>
        <dbReference type="Google" id="ProtNLM"/>
    </source>
</evidence>